<keyword evidence="4" id="KW-1185">Reference proteome</keyword>
<accession>A0A8J9ULB0</accession>
<organism evidence="3 4">
    <name type="scientific">Brenthis ino</name>
    <name type="common">lesser marbled fritillary</name>
    <dbReference type="NCBI Taxonomy" id="405034"/>
    <lineage>
        <taxon>Eukaryota</taxon>
        <taxon>Metazoa</taxon>
        <taxon>Ecdysozoa</taxon>
        <taxon>Arthropoda</taxon>
        <taxon>Hexapoda</taxon>
        <taxon>Insecta</taxon>
        <taxon>Pterygota</taxon>
        <taxon>Neoptera</taxon>
        <taxon>Endopterygota</taxon>
        <taxon>Lepidoptera</taxon>
        <taxon>Glossata</taxon>
        <taxon>Ditrysia</taxon>
        <taxon>Papilionoidea</taxon>
        <taxon>Nymphalidae</taxon>
        <taxon>Heliconiinae</taxon>
        <taxon>Argynnini</taxon>
        <taxon>Brenthis</taxon>
    </lineage>
</organism>
<feature type="domain" description="RRM" evidence="2">
    <location>
        <begin position="228"/>
        <end position="299"/>
    </location>
</feature>
<dbReference type="Pfam" id="PF00076">
    <property type="entry name" value="RRM_1"/>
    <property type="match status" value="2"/>
</dbReference>
<dbReference type="EMBL" id="OV170223">
    <property type="protein sequence ID" value="CAH0722238.1"/>
    <property type="molecule type" value="Genomic_DNA"/>
</dbReference>
<dbReference type="InterPro" id="IPR012677">
    <property type="entry name" value="Nucleotide-bd_a/b_plait_sf"/>
</dbReference>
<feature type="domain" description="RRM" evidence="2">
    <location>
        <begin position="23"/>
        <end position="97"/>
    </location>
</feature>
<dbReference type="GO" id="GO:0003723">
    <property type="term" value="F:RNA binding"/>
    <property type="evidence" value="ECO:0007669"/>
    <property type="project" value="UniProtKB-KW"/>
</dbReference>
<dbReference type="PANTHER" id="PTHR48027">
    <property type="entry name" value="HETEROGENEOUS NUCLEAR RIBONUCLEOPROTEIN 87F-RELATED"/>
    <property type="match status" value="1"/>
</dbReference>
<dbReference type="InterPro" id="IPR052462">
    <property type="entry name" value="SLIRP/GR-RBP-like"/>
</dbReference>
<dbReference type="SMART" id="SM00360">
    <property type="entry name" value="RRM"/>
    <property type="match status" value="4"/>
</dbReference>
<gene>
    <name evidence="3" type="ORF">BINO364_LOCUS8230</name>
</gene>
<evidence type="ECO:0000256" key="1">
    <source>
        <dbReference type="ARBA" id="ARBA00022884"/>
    </source>
</evidence>
<dbReference type="SUPFAM" id="SSF54928">
    <property type="entry name" value="RNA-binding domain, RBD"/>
    <property type="match status" value="2"/>
</dbReference>
<feature type="domain" description="RRM" evidence="2">
    <location>
        <begin position="117"/>
        <end position="186"/>
    </location>
</feature>
<evidence type="ECO:0000313" key="4">
    <source>
        <dbReference type="Proteomes" id="UP000838878"/>
    </source>
</evidence>
<keyword evidence="1" id="KW-0694">RNA-binding</keyword>
<sequence>MEYRRKFPRSDDNDRDDCPIYSRLFVLRDRPVKEDQLREIFSEFGHIEDIRIPRNHNTGELKRVAFIKFSKTSEAAIALEAMNAKMIPNANRPLKIKVAANRSDIQTDDNSTDKYKRLFLHISKDVNEEVLQEDFKQYGQIEDILIQRDRNTGECKGFAYITYRKFSEAAMAFENCERKYRAIFAQPKGFNKRIETTFEANINHLAVSTNQGTSLMSMMNVNPKGYTKVMFKCNPFLTQMHVESLFDIIPGFVNCQYFVDLMRNFGKGVAQYSNPISAAYAVQKLNEFEYPPGCKIFVRPQTSNNDPEERNMPNISTAVSNLKNAIAATNNSSSTDLAQLAEAIAEASKLVKMATAGVSDDNIPDSNDLSYCSVSLPSPQPLADIDSPVAKRCFLVCKPQPPPLTVLRDIFCRFGNLINVYTLPSKTVGYARYSVSESADEAIKTLHGAEICGVRMKVLEAEAEAPAKRMKMDE</sequence>
<dbReference type="InterPro" id="IPR035979">
    <property type="entry name" value="RBD_domain_sf"/>
</dbReference>
<evidence type="ECO:0000259" key="2">
    <source>
        <dbReference type="SMART" id="SM00360"/>
    </source>
</evidence>
<dbReference type="OrthoDB" id="78437at2759"/>
<feature type="domain" description="RRM" evidence="2">
    <location>
        <begin position="394"/>
        <end position="459"/>
    </location>
</feature>
<feature type="non-terminal residue" evidence="3">
    <location>
        <position position="474"/>
    </location>
</feature>
<proteinExistence type="predicted"/>
<reference evidence="3" key="1">
    <citation type="submission" date="2021-12" db="EMBL/GenBank/DDBJ databases">
        <authorList>
            <person name="Martin H S."/>
        </authorList>
    </citation>
    <scope>NUCLEOTIDE SEQUENCE</scope>
</reference>
<dbReference type="Gene3D" id="3.30.70.330">
    <property type="match status" value="3"/>
</dbReference>
<protein>
    <recommendedName>
        <fullName evidence="2">RRM domain-containing protein</fullName>
    </recommendedName>
</protein>
<dbReference type="AlphaFoldDB" id="A0A8J9ULB0"/>
<dbReference type="InterPro" id="IPR000504">
    <property type="entry name" value="RRM_dom"/>
</dbReference>
<dbReference type="Proteomes" id="UP000838878">
    <property type="component" value="Chromosome 3"/>
</dbReference>
<evidence type="ECO:0000313" key="3">
    <source>
        <dbReference type="EMBL" id="CAH0722238.1"/>
    </source>
</evidence>
<name>A0A8J9ULB0_9NEOP</name>